<protein>
    <submittedName>
        <fullName evidence="1">Uncharacterized protein</fullName>
    </submittedName>
</protein>
<dbReference type="RefSeq" id="WP_169968409.1">
    <property type="nucleotide sequence ID" value="NZ_JABDSR010000003.1"/>
</dbReference>
<accession>A0A848RK36</accession>
<organism evidence="1 2">
    <name type="scientific">Peptoniphilus faecalis</name>
    <dbReference type="NCBI Taxonomy" id="2731255"/>
    <lineage>
        <taxon>Bacteria</taxon>
        <taxon>Bacillati</taxon>
        <taxon>Bacillota</taxon>
        <taxon>Tissierellia</taxon>
        <taxon>Tissierellales</taxon>
        <taxon>Peptoniphilaceae</taxon>
        <taxon>Peptoniphilus</taxon>
    </lineage>
</organism>
<evidence type="ECO:0000313" key="1">
    <source>
        <dbReference type="EMBL" id="NMW84692.1"/>
    </source>
</evidence>
<reference evidence="1" key="1">
    <citation type="submission" date="2020-04" db="EMBL/GenBank/DDBJ databases">
        <title>Peptoniphilus sp. nov. isolated from swine feces.</title>
        <authorList>
            <person name="Ryu S.W."/>
        </authorList>
    </citation>
    <scope>NUCLEOTIDE SEQUENCE [LARGE SCALE GENOMIC DNA]</scope>
    <source>
        <strain evidence="1">AGMB00490</strain>
    </source>
</reference>
<evidence type="ECO:0000313" key="2">
    <source>
        <dbReference type="Proteomes" id="UP000568273"/>
    </source>
</evidence>
<proteinExistence type="predicted"/>
<comment type="caution">
    <text evidence="1">The sequence shown here is derived from an EMBL/GenBank/DDBJ whole genome shotgun (WGS) entry which is preliminary data.</text>
</comment>
<gene>
    <name evidence="1" type="ORF">HKO22_02900</name>
</gene>
<dbReference type="AlphaFoldDB" id="A0A848RK36"/>
<name>A0A848RK36_9FIRM</name>
<dbReference type="Proteomes" id="UP000568273">
    <property type="component" value="Unassembled WGS sequence"/>
</dbReference>
<sequence length="272" mass="32094">MSRPLNINSKKGIINYLENTPEELPFVEECWEIAEEETRVRNEKIAEYNKLSPKKKKRVSTSRVYFEFINEPRFKKIAQDILLKKQGQITPSEKLEEFKKEVKNNKPKKEVLHFEDYIDDVNSTQGQFILRLLNMYFVELYDEDSIKFIIARIKSYYGEYELNSASDEYLVITAISDELVLRKMNRERIKSGNIDPREMKTVRDSYMASLDGLKVLKKFNQDNSDKENLFAIWVDKLVKSGDVNLKPKEYTKDQIDFILEDNINAIRRSFSG</sequence>
<keyword evidence="2" id="KW-1185">Reference proteome</keyword>
<dbReference type="EMBL" id="JABDSR010000003">
    <property type="protein sequence ID" value="NMW84692.1"/>
    <property type="molecule type" value="Genomic_DNA"/>
</dbReference>